<gene>
    <name evidence="3" type="ORF">ACFQJ6_01490</name>
</gene>
<dbReference type="AlphaFoldDB" id="A0ABD5WEK9"/>
<dbReference type="InterPro" id="IPR055894">
    <property type="entry name" value="DUF7471"/>
</dbReference>
<feature type="compositionally biased region" description="Basic and acidic residues" evidence="1">
    <location>
        <begin position="129"/>
        <end position="171"/>
    </location>
</feature>
<keyword evidence="2" id="KW-1133">Transmembrane helix</keyword>
<keyword evidence="4" id="KW-1185">Reference proteome</keyword>
<evidence type="ECO:0000256" key="2">
    <source>
        <dbReference type="SAM" id="Phobius"/>
    </source>
</evidence>
<evidence type="ECO:0000313" key="3">
    <source>
        <dbReference type="EMBL" id="MFC7078997.1"/>
    </source>
</evidence>
<keyword evidence="2" id="KW-0472">Membrane</keyword>
<reference evidence="3 4" key="1">
    <citation type="journal article" date="2019" name="Int. J. Syst. Evol. Microbiol.">
        <title>The Global Catalogue of Microorganisms (GCM) 10K type strain sequencing project: providing services to taxonomists for standard genome sequencing and annotation.</title>
        <authorList>
            <consortium name="The Broad Institute Genomics Platform"/>
            <consortium name="The Broad Institute Genome Sequencing Center for Infectious Disease"/>
            <person name="Wu L."/>
            <person name="Ma J."/>
        </authorList>
    </citation>
    <scope>NUCLEOTIDE SEQUENCE [LARGE SCALE GENOMIC DNA]</scope>
    <source>
        <strain evidence="3 4">DT72</strain>
    </source>
</reference>
<dbReference type="Proteomes" id="UP001596407">
    <property type="component" value="Unassembled WGS sequence"/>
</dbReference>
<dbReference type="RefSeq" id="WP_276282319.1">
    <property type="nucleotide sequence ID" value="NZ_CP119810.1"/>
</dbReference>
<feature type="transmembrane region" description="Helical" evidence="2">
    <location>
        <begin position="53"/>
        <end position="79"/>
    </location>
</feature>
<keyword evidence="2" id="KW-0812">Transmembrane</keyword>
<dbReference type="EMBL" id="JBHSZH010000001">
    <property type="protein sequence ID" value="MFC7078997.1"/>
    <property type="molecule type" value="Genomic_DNA"/>
</dbReference>
<accession>A0ABD5WEK9</accession>
<name>A0ABD5WEK9_9EURY</name>
<feature type="transmembrane region" description="Helical" evidence="2">
    <location>
        <begin position="21"/>
        <end position="46"/>
    </location>
</feature>
<dbReference type="Pfam" id="PF24283">
    <property type="entry name" value="DUF7471"/>
    <property type="match status" value="1"/>
</dbReference>
<comment type="caution">
    <text evidence="3">The sequence shown here is derived from an EMBL/GenBank/DDBJ whole genome shotgun (WGS) entry which is preliminary data.</text>
</comment>
<proteinExistence type="predicted"/>
<sequence>MNFTPTTWTLLDAGHVESVDLAFVGLLALAGVGSVVLLGLALAALVRRPSRSYLLVTLALATLLARTAVAVLTLTSSVAAGPHHLLEHALDAVMASLVVAAVYDARSARQSAADDSPPIRSDGGSEPVESERVPSRESATARERGSADERGRESAHGAHERGRDDLREGER</sequence>
<organism evidence="3 4">
    <name type="scientific">Halorussus caseinilyticus</name>
    <dbReference type="NCBI Taxonomy" id="3034025"/>
    <lineage>
        <taxon>Archaea</taxon>
        <taxon>Methanobacteriati</taxon>
        <taxon>Methanobacteriota</taxon>
        <taxon>Stenosarchaea group</taxon>
        <taxon>Halobacteria</taxon>
        <taxon>Halobacteriales</taxon>
        <taxon>Haladaptataceae</taxon>
        <taxon>Halorussus</taxon>
    </lineage>
</organism>
<feature type="region of interest" description="Disordered" evidence="1">
    <location>
        <begin position="110"/>
        <end position="171"/>
    </location>
</feature>
<feature type="transmembrane region" description="Helical" evidence="2">
    <location>
        <begin position="85"/>
        <end position="103"/>
    </location>
</feature>
<evidence type="ECO:0008006" key="5">
    <source>
        <dbReference type="Google" id="ProtNLM"/>
    </source>
</evidence>
<dbReference type="GeneID" id="79305446"/>
<protein>
    <recommendedName>
        <fullName evidence="5">Histidine kinase</fullName>
    </recommendedName>
</protein>
<evidence type="ECO:0000256" key="1">
    <source>
        <dbReference type="SAM" id="MobiDB-lite"/>
    </source>
</evidence>
<evidence type="ECO:0000313" key="4">
    <source>
        <dbReference type="Proteomes" id="UP001596407"/>
    </source>
</evidence>